<dbReference type="InterPro" id="IPR001789">
    <property type="entry name" value="Sig_transdc_resp-reg_receiver"/>
</dbReference>
<proteinExistence type="inferred from homology"/>
<evidence type="ECO:0000256" key="2">
    <source>
        <dbReference type="ARBA" id="ARBA00010330"/>
    </source>
</evidence>
<dbReference type="STRING" id="88036.D8RPM9"/>
<dbReference type="PANTHER" id="PTHR43874:SF125">
    <property type="entry name" value="TWO-COMPONENT RESPONSE REGULATOR-LIKE APRR7"/>
    <property type="match status" value="1"/>
</dbReference>
<dbReference type="FunCoup" id="D8RPM9">
    <property type="interactions" value="8"/>
</dbReference>
<dbReference type="GO" id="GO:0000160">
    <property type="term" value="P:phosphorelay signal transduction system"/>
    <property type="evidence" value="ECO:0007669"/>
    <property type="project" value="UniProtKB-KW"/>
</dbReference>
<dbReference type="PANTHER" id="PTHR43874">
    <property type="entry name" value="TWO-COMPONENT RESPONSE REGULATOR"/>
    <property type="match status" value="1"/>
</dbReference>
<feature type="region of interest" description="Disordered" evidence="8">
    <location>
        <begin position="412"/>
        <end position="458"/>
    </location>
</feature>
<reference evidence="11 12" key="1">
    <citation type="journal article" date="2011" name="Science">
        <title>The Selaginella genome identifies genetic changes associated with the evolution of vascular plants.</title>
        <authorList>
            <person name="Banks J.A."/>
            <person name="Nishiyama T."/>
            <person name="Hasebe M."/>
            <person name="Bowman J.L."/>
            <person name="Gribskov M."/>
            <person name="dePamphilis C."/>
            <person name="Albert V.A."/>
            <person name="Aono N."/>
            <person name="Aoyama T."/>
            <person name="Ambrose B.A."/>
            <person name="Ashton N.W."/>
            <person name="Axtell M.J."/>
            <person name="Barker E."/>
            <person name="Barker M.S."/>
            <person name="Bennetzen J.L."/>
            <person name="Bonawitz N.D."/>
            <person name="Chapple C."/>
            <person name="Cheng C."/>
            <person name="Correa L.G."/>
            <person name="Dacre M."/>
            <person name="DeBarry J."/>
            <person name="Dreyer I."/>
            <person name="Elias M."/>
            <person name="Engstrom E.M."/>
            <person name="Estelle M."/>
            <person name="Feng L."/>
            <person name="Finet C."/>
            <person name="Floyd S.K."/>
            <person name="Frommer W.B."/>
            <person name="Fujita T."/>
            <person name="Gramzow L."/>
            <person name="Gutensohn M."/>
            <person name="Harholt J."/>
            <person name="Hattori M."/>
            <person name="Heyl A."/>
            <person name="Hirai T."/>
            <person name="Hiwatashi Y."/>
            <person name="Ishikawa M."/>
            <person name="Iwata M."/>
            <person name="Karol K.G."/>
            <person name="Koehler B."/>
            <person name="Kolukisaoglu U."/>
            <person name="Kubo M."/>
            <person name="Kurata T."/>
            <person name="Lalonde S."/>
            <person name="Li K."/>
            <person name="Li Y."/>
            <person name="Litt A."/>
            <person name="Lyons E."/>
            <person name="Manning G."/>
            <person name="Maruyama T."/>
            <person name="Michael T.P."/>
            <person name="Mikami K."/>
            <person name="Miyazaki S."/>
            <person name="Morinaga S."/>
            <person name="Murata T."/>
            <person name="Mueller-Roeber B."/>
            <person name="Nelson D.R."/>
            <person name="Obara M."/>
            <person name="Oguri Y."/>
            <person name="Olmstead R.G."/>
            <person name="Onodera N."/>
            <person name="Petersen B.L."/>
            <person name="Pils B."/>
            <person name="Prigge M."/>
            <person name="Rensing S.A."/>
            <person name="Riano-Pachon D.M."/>
            <person name="Roberts A.W."/>
            <person name="Sato Y."/>
            <person name="Scheller H.V."/>
            <person name="Schulz B."/>
            <person name="Schulz C."/>
            <person name="Shakirov E.V."/>
            <person name="Shibagaki N."/>
            <person name="Shinohara N."/>
            <person name="Shippen D.E."/>
            <person name="Soerensen I."/>
            <person name="Sotooka R."/>
            <person name="Sugimoto N."/>
            <person name="Sugita M."/>
            <person name="Sumikawa N."/>
            <person name="Tanurdzic M."/>
            <person name="Theissen G."/>
            <person name="Ulvskov P."/>
            <person name="Wakazuki S."/>
            <person name="Weng J.K."/>
            <person name="Willats W.W."/>
            <person name="Wipf D."/>
            <person name="Wolf P.G."/>
            <person name="Yang L."/>
            <person name="Zimmer A.D."/>
            <person name="Zhu Q."/>
            <person name="Mitros T."/>
            <person name="Hellsten U."/>
            <person name="Loque D."/>
            <person name="Otillar R."/>
            <person name="Salamov A."/>
            <person name="Schmutz J."/>
            <person name="Shapiro H."/>
            <person name="Lindquist E."/>
            <person name="Lucas S."/>
            <person name="Rokhsar D."/>
            <person name="Grigoriev I.V."/>
        </authorList>
    </citation>
    <scope>NUCLEOTIDE SEQUENCE [LARGE SCALE GENOMIC DNA]</scope>
</reference>
<dbReference type="InParanoid" id="D8RPM9"/>
<dbReference type="InterPro" id="IPR045279">
    <property type="entry name" value="ARR-like"/>
</dbReference>
<feature type="region of interest" description="Disordered" evidence="8">
    <location>
        <begin position="474"/>
        <end position="530"/>
    </location>
</feature>
<feature type="compositionally biased region" description="Gly residues" evidence="8">
    <location>
        <begin position="502"/>
        <end position="511"/>
    </location>
</feature>
<dbReference type="GO" id="GO:0005634">
    <property type="term" value="C:nucleus"/>
    <property type="evidence" value="ECO:0007669"/>
    <property type="project" value="UniProtKB-SubCell"/>
</dbReference>
<keyword evidence="3" id="KW-0902">Two-component regulatory system</keyword>
<dbReference type="Pfam" id="PF00072">
    <property type="entry name" value="Response_reg"/>
    <property type="match status" value="1"/>
</dbReference>
<feature type="domain" description="CCT" evidence="10">
    <location>
        <begin position="592"/>
        <end position="634"/>
    </location>
</feature>
<protein>
    <submittedName>
        <fullName evidence="11">Uncharacterized protein PRR7a</fullName>
    </submittedName>
</protein>
<feature type="region of interest" description="Disordered" evidence="8">
    <location>
        <begin position="162"/>
        <end position="264"/>
    </location>
</feature>
<dbReference type="Pfam" id="PF06203">
    <property type="entry name" value="CCT"/>
    <property type="match status" value="1"/>
</dbReference>
<feature type="non-terminal residue" evidence="11">
    <location>
        <position position="639"/>
    </location>
</feature>
<keyword evidence="5 7" id="KW-0539">Nucleus</keyword>
<evidence type="ECO:0000256" key="3">
    <source>
        <dbReference type="ARBA" id="ARBA00023012"/>
    </source>
</evidence>
<evidence type="ECO:0000313" key="11">
    <source>
        <dbReference type="EMBL" id="EFJ26073.1"/>
    </source>
</evidence>
<dbReference type="GO" id="GO:0009736">
    <property type="term" value="P:cytokinin-activated signaling pathway"/>
    <property type="evidence" value="ECO:0007669"/>
    <property type="project" value="InterPro"/>
</dbReference>
<keyword evidence="12" id="KW-1185">Reference proteome</keyword>
<evidence type="ECO:0000256" key="4">
    <source>
        <dbReference type="ARBA" id="ARBA00023108"/>
    </source>
</evidence>
<evidence type="ECO:0000256" key="1">
    <source>
        <dbReference type="ARBA" id="ARBA00004123"/>
    </source>
</evidence>
<evidence type="ECO:0000256" key="6">
    <source>
        <dbReference type="PROSITE-ProRule" id="PRU00169"/>
    </source>
</evidence>
<accession>D8RPM9</accession>
<dbReference type="Proteomes" id="UP000001514">
    <property type="component" value="Unassembled WGS sequence"/>
</dbReference>
<sequence length="639" mass="69283">MTMRQAGILDAPNGAGAGIGGESGKLSQRGEGWENLPPYRQLKVLLVEDDDSTRHVVAALLRNCGYQVVPAANGLQAWSLLDDRNREIDLVLTDVVMPGLSGLGLLSKIMHHKNHQKVPVVMMSSHDSTNVVFKCLTKGAADFLVKPVRKNELKNLWQHAWRKARSSSGSESETGRLNKCGGSCGELSSDSGSEEIRISDQSDTESSCTKKVAELESPRKSRPRAFTKPKPCPPSRRARRTKDSDTVDDVGARLKPADSPADTDRAMEAVDLIGNIAEPSTAKAAEEFESEMGASNSPEVILERDVSSSDPAPTSGNLELALKSPTPDHAYEPSYVLNQSGPSAFSRSNDQAAAAAAAATAAATAAFFARPEQQHHIVTPVQYATVLSYDQSLPARGGATYYYTQPALPPWQHAFSPPQQQPRLDNPDFVEQQQRQQQHFVEQQQRQQQQQHEEQKHRSFQALTNIMAHHHHYHIEHHHHDKASGSNELETPGCGSTNVAGDGSGGVGGGELHSSLHASNNNGGSGNGNGWSSYGNNGSVSGSNHGSNNVYNDSTAKMSNFGSCCNGGDSNPGSNNCGAPAENAANNSKVRREAALNKFRQKRKERCFEKKVRYQSRKRLAEQRPRVRGQFVSQAVFDS</sequence>
<feature type="region of interest" description="Disordered" evidence="8">
    <location>
        <begin position="1"/>
        <end position="32"/>
    </location>
</feature>
<evidence type="ECO:0000259" key="10">
    <source>
        <dbReference type="PROSITE" id="PS51017"/>
    </source>
</evidence>
<organism evidence="12">
    <name type="scientific">Selaginella moellendorffii</name>
    <name type="common">Spikemoss</name>
    <dbReference type="NCBI Taxonomy" id="88036"/>
    <lineage>
        <taxon>Eukaryota</taxon>
        <taxon>Viridiplantae</taxon>
        <taxon>Streptophyta</taxon>
        <taxon>Embryophyta</taxon>
        <taxon>Tracheophyta</taxon>
        <taxon>Lycopodiopsida</taxon>
        <taxon>Selaginellales</taxon>
        <taxon>Selaginellaceae</taxon>
        <taxon>Selaginella</taxon>
    </lineage>
</organism>
<evidence type="ECO:0000259" key="9">
    <source>
        <dbReference type="PROSITE" id="PS50110"/>
    </source>
</evidence>
<comment type="subcellular location">
    <subcellularLocation>
        <location evidence="1 7">Nucleus</location>
    </subcellularLocation>
</comment>
<dbReference type="InterPro" id="IPR011006">
    <property type="entry name" value="CheY-like_superfamily"/>
</dbReference>
<feature type="compositionally biased region" description="Low complexity" evidence="8">
    <location>
        <begin position="429"/>
        <end position="450"/>
    </location>
</feature>
<dbReference type="InterPro" id="IPR010402">
    <property type="entry name" value="CCT_domain"/>
</dbReference>
<dbReference type="KEGG" id="smo:SELMODRAFT_450934"/>
<dbReference type="HOGENOM" id="CLU_015512_2_0_1"/>
<keyword evidence="6" id="KW-0597">Phosphoprotein</keyword>
<feature type="compositionally biased region" description="Polar residues" evidence="8">
    <location>
        <begin position="484"/>
        <end position="499"/>
    </location>
</feature>
<dbReference type="SMART" id="SM00448">
    <property type="entry name" value="REC"/>
    <property type="match status" value="1"/>
</dbReference>
<name>D8RPM9_SELML</name>
<gene>
    <name evidence="11" type="primary">PRR7a</name>
    <name evidence="11" type="ORF">SELMODRAFT_450934</name>
</gene>
<dbReference type="eggNOG" id="KOG1601">
    <property type="taxonomic scope" value="Eukaryota"/>
</dbReference>
<feature type="domain" description="Response regulatory" evidence="9">
    <location>
        <begin position="43"/>
        <end position="161"/>
    </location>
</feature>
<evidence type="ECO:0000256" key="5">
    <source>
        <dbReference type="ARBA" id="ARBA00023242"/>
    </source>
</evidence>
<dbReference type="SUPFAM" id="SSF52172">
    <property type="entry name" value="CheY-like"/>
    <property type="match status" value="1"/>
</dbReference>
<dbReference type="AlphaFoldDB" id="D8RPM9"/>
<dbReference type="Gramene" id="EFJ26073">
    <property type="protein sequence ID" value="EFJ26073"/>
    <property type="gene ID" value="SELMODRAFT_450934"/>
</dbReference>
<dbReference type="Gene3D" id="3.40.50.2300">
    <property type="match status" value="1"/>
</dbReference>
<comment type="similarity">
    <text evidence="2">Belongs to the ARR-like family.</text>
</comment>
<evidence type="ECO:0000313" key="12">
    <source>
        <dbReference type="Proteomes" id="UP000001514"/>
    </source>
</evidence>
<evidence type="ECO:0000256" key="8">
    <source>
        <dbReference type="SAM" id="MobiDB-lite"/>
    </source>
</evidence>
<dbReference type="PROSITE" id="PS51017">
    <property type="entry name" value="CCT"/>
    <property type="match status" value="1"/>
</dbReference>
<keyword evidence="4" id="KW-0090">Biological rhythms</keyword>
<dbReference type="EMBL" id="GL377585">
    <property type="protein sequence ID" value="EFJ26073.1"/>
    <property type="molecule type" value="Genomic_DNA"/>
</dbReference>
<feature type="compositionally biased region" description="Basic and acidic residues" evidence="8">
    <location>
        <begin position="241"/>
        <end position="264"/>
    </location>
</feature>
<dbReference type="PROSITE" id="PS50110">
    <property type="entry name" value="RESPONSE_REGULATORY"/>
    <property type="match status" value="1"/>
</dbReference>
<dbReference type="GO" id="GO:0048511">
    <property type="term" value="P:rhythmic process"/>
    <property type="evidence" value="ECO:0007669"/>
    <property type="project" value="UniProtKB-KW"/>
</dbReference>
<feature type="modified residue" description="4-aspartylphosphate" evidence="6">
    <location>
        <position position="94"/>
    </location>
</feature>
<evidence type="ECO:0000256" key="7">
    <source>
        <dbReference type="PROSITE-ProRule" id="PRU00357"/>
    </source>
</evidence>